<evidence type="ECO:0000256" key="1">
    <source>
        <dbReference type="SAM" id="Phobius"/>
    </source>
</evidence>
<feature type="transmembrane region" description="Helical" evidence="1">
    <location>
        <begin position="7"/>
        <end position="25"/>
    </location>
</feature>
<dbReference type="EMBL" id="FRCS01000021">
    <property type="protein sequence ID" value="SHN47198.1"/>
    <property type="molecule type" value="Genomic_DNA"/>
</dbReference>
<keyword evidence="1" id="KW-0812">Transmembrane</keyword>
<feature type="transmembrane region" description="Helical" evidence="1">
    <location>
        <begin position="56"/>
        <end position="78"/>
    </location>
</feature>
<protein>
    <submittedName>
        <fullName evidence="2">Uncharacterized protein</fullName>
    </submittedName>
</protein>
<gene>
    <name evidence="2" type="ORF">SAMN05443668_12146</name>
</gene>
<keyword evidence="1" id="KW-0472">Membrane</keyword>
<keyword evidence="1" id="KW-1133">Transmembrane helix</keyword>
<dbReference type="Proteomes" id="UP000184440">
    <property type="component" value="Unassembled WGS sequence"/>
</dbReference>
<sequence>MDGLAEIGAWVVVVALVGVGAVFAVRDERRARARRRSQVAGKEIVYGRGGSYRPRAGLWAGLLLTWMAVGVAVPMLFVPDLPPLWGAAATAAAVVAALYFLLGYAFTTVVEGRVLERKILYSGENDDIKNYWIAVDDGRRTRIAGTPVKRDDYARVVAGALVRLHLTTRGRQVKRLDVLELPSSVNTAAPALDRWVTPAHAARALGSPVEVVPLVIDTPNTRGYVYVPPGVEVVNGTAWPPALYVTEAFDPAAAAEIARRATEGCRRTWHHGDKGVFQFGMTYVLTWGNGALVLRGHVDVNEVGPVSRLAHTLEPPRPDRR</sequence>
<reference evidence="2 3" key="1">
    <citation type="submission" date="2016-11" db="EMBL/GenBank/DDBJ databases">
        <authorList>
            <person name="Jaros S."/>
            <person name="Januszkiewicz K."/>
            <person name="Wedrychowicz H."/>
        </authorList>
    </citation>
    <scope>NUCLEOTIDE SEQUENCE [LARGE SCALE GENOMIC DNA]</scope>
    <source>
        <strain evidence="2 3">DSM 46144</strain>
    </source>
</reference>
<organism evidence="2 3">
    <name type="scientific">Cryptosporangium aurantiacum</name>
    <dbReference type="NCBI Taxonomy" id="134849"/>
    <lineage>
        <taxon>Bacteria</taxon>
        <taxon>Bacillati</taxon>
        <taxon>Actinomycetota</taxon>
        <taxon>Actinomycetes</taxon>
        <taxon>Cryptosporangiales</taxon>
        <taxon>Cryptosporangiaceae</taxon>
        <taxon>Cryptosporangium</taxon>
    </lineage>
</organism>
<evidence type="ECO:0000313" key="3">
    <source>
        <dbReference type="Proteomes" id="UP000184440"/>
    </source>
</evidence>
<accession>A0A1M7RM79</accession>
<keyword evidence="3" id="KW-1185">Reference proteome</keyword>
<name>A0A1M7RM79_9ACTN</name>
<feature type="transmembrane region" description="Helical" evidence="1">
    <location>
        <begin position="84"/>
        <end position="110"/>
    </location>
</feature>
<dbReference type="OrthoDB" id="9828098at2"/>
<dbReference type="RefSeq" id="WP_073264818.1">
    <property type="nucleotide sequence ID" value="NZ_FRCS01000021.1"/>
</dbReference>
<dbReference type="STRING" id="134849.SAMN05443668_12146"/>
<dbReference type="AlphaFoldDB" id="A0A1M7RM79"/>
<evidence type="ECO:0000313" key="2">
    <source>
        <dbReference type="EMBL" id="SHN47198.1"/>
    </source>
</evidence>
<proteinExistence type="predicted"/>